<proteinExistence type="predicted"/>
<organism evidence="2 3">
    <name type="scientific">Tanacetum coccineum</name>
    <dbReference type="NCBI Taxonomy" id="301880"/>
    <lineage>
        <taxon>Eukaryota</taxon>
        <taxon>Viridiplantae</taxon>
        <taxon>Streptophyta</taxon>
        <taxon>Embryophyta</taxon>
        <taxon>Tracheophyta</taxon>
        <taxon>Spermatophyta</taxon>
        <taxon>Magnoliopsida</taxon>
        <taxon>eudicotyledons</taxon>
        <taxon>Gunneridae</taxon>
        <taxon>Pentapetalae</taxon>
        <taxon>asterids</taxon>
        <taxon>campanulids</taxon>
        <taxon>Asterales</taxon>
        <taxon>Asteraceae</taxon>
        <taxon>Asteroideae</taxon>
        <taxon>Anthemideae</taxon>
        <taxon>Anthemidinae</taxon>
        <taxon>Tanacetum</taxon>
    </lineage>
</organism>
<protein>
    <recommendedName>
        <fullName evidence="4">Helitron helicase-like domain-containing protein</fullName>
    </recommendedName>
</protein>
<evidence type="ECO:0000313" key="3">
    <source>
        <dbReference type="Proteomes" id="UP001151760"/>
    </source>
</evidence>
<reference evidence="2" key="2">
    <citation type="submission" date="2022-01" db="EMBL/GenBank/DDBJ databases">
        <authorList>
            <person name="Yamashiro T."/>
            <person name="Shiraishi A."/>
            <person name="Satake H."/>
            <person name="Nakayama K."/>
        </authorList>
    </citation>
    <scope>NUCLEOTIDE SEQUENCE</scope>
</reference>
<dbReference type="Proteomes" id="UP001151760">
    <property type="component" value="Unassembled WGS sequence"/>
</dbReference>
<keyword evidence="3" id="KW-1185">Reference proteome</keyword>
<dbReference type="EMBL" id="BQNB010013740">
    <property type="protein sequence ID" value="GJT19710.1"/>
    <property type="molecule type" value="Genomic_DNA"/>
</dbReference>
<sequence>MIIFRSSPMKLTFLDSFPPGVGSGNAGFKNLNGDARQRLEVPVNMNVNVPERDTFSKNPDGPQQRSIRDVGAFGQDLGGLKRRRLCRVGDVGPSQAVPANMNVNAPERHTCSENPGGPKQRSTGDVGVFGRDLGGLKRRRLCRVGDVGPSEAMRAQLQLQNANFSLSESISQNGTPASVAQGSGYGIFQQQNQTVLLGKPSGYKSVGKCEHSCEHLGALFWYEERLKSIGKCAHIDESVTISRGPYVFKISGQLYHWIGSLCLAEGKNSSLRRDIVEGLIELLDTHNALVKLFRTAREKLADTHLPTGDMLGAIVYEPGPETDMDYDIVIEECSGHPQHVNKLHPSYMSLQFPLLFPYGEDGYSKELKLVGGIGTSDADKRLMMKAYYAYLIHDRENFYNYLSRTGGLLLEIRKSIGHFQYM</sequence>
<dbReference type="PANTHER" id="PTHR45786:SF74">
    <property type="entry name" value="ATP-DEPENDENT DNA HELICASE"/>
    <property type="match status" value="1"/>
</dbReference>
<evidence type="ECO:0000313" key="2">
    <source>
        <dbReference type="EMBL" id="GJT19710.1"/>
    </source>
</evidence>
<gene>
    <name evidence="2" type="ORF">Tco_0878416</name>
</gene>
<comment type="caution">
    <text evidence="2">The sequence shown here is derived from an EMBL/GenBank/DDBJ whole genome shotgun (WGS) entry which is preliminary data.</text>
</comment>
<accession>A0ABQ5BXU5</accession>
<name>A0ABQ5BXU5_9ASTR</name>
<dbReference type="PANTHER" id="PTHR45786">
    <property type="entry name" value="DNA BINDING PROTEIN-LIKE"/>
    <property type="match status" value="1"/>
</dbReference>
<evidence type="ECO:0008006" key="4">
    <source>
        <dbReference type="Google" id="ProtNLM"/>
    </source>
</evidence>
<reference evidence="2" key="1">
    <citation type="journal article" date="2022" name="Int. J. Mol. Sci.">
        <title>Draft Genome of Tanacetum Coccineum: Genomic Comparison of Closely Related Tanacetum-Family Plants.</title>
        <authorList>
            <person name="Yamashiro T."/>
            <person name="Shiraishi A."/>
            <person name="Nakayama K."/>
            <person name="Satake H."/>
        </authorList>
    </citation>
    <scope>NUCLEOTIDE SEQUENCE</scope>
</reference>
<evidence type="ECO:0000256" key="1">
    <source>
        <dbReference type="SAM" id="MobiDB-lite"/>
    </source>
</evidence>
<feature type="region of interest" description="Disordered" evidence="1">
    <location>
        <begin position="105"/>
        <end position="128"/>
    </location>
</feature>